<organism evidence="1 2">
    <name type="scientific">Diphasiastrum complanatum</name>
    <name type="common">Issler's clubmoss</name>
    <name type="synonym">Lycopodium complanatum</name>
    <dbReference type="NCBI Taxonomy" id="34168"/>
    <lineage>
        <taxon>Eukaryota</taxon>
        <taxon>Viridiplantae</taxon>
        <taxon>Streptophyta</taxon>
        <taxon>Embryophyta</taxon>
        <taxon>Tracheophyta</taxon>
        <taxon>Lycopodiopsida</taxon>
        <taxon>Lycopodiales</taxon>
        <taxon>Lycopodiaceae</taxon>
        <taxon>Lycopodioideae</taxon>
        <taxon>Diphasiastrum</taxon>
    </lineage>
</organism>
<keyword evidence="2" id="KW-1185">Reference proteome</keyword>
<reference evidence="2" key="1">
    <citation type="journal article" date="2024" name="Proc. Natl. Acad. Sci. U.S.A.">
        <title>Extraordinary preservation of gene collinearity over three hundred million years revealed in homosporous lycophytes.</title>
        <authorList>
            <person name="Li C."/>
            <person name="Wickell D."/>
            <person name="Kuo L.Y."/>
            <person name="Chen X."/>
            <person name="Nie B."/>
            <person name="Liao X."/>
            <person name="Peng D."/>
            <person name="Ji J."/>
            <person name="Jenkins J."/>
            <person name="Williams M."/>
            <person name="Shu S."/>
            <person name="Plott C."/>
            <person name="Barry K."/>
            <person name="Rajasekar S."/>
            <person name="Grimwood J."/>
            <person name="Han X."/>
            <person name="Sun S."/>
            <person name="Hou Z."/>
            <person name="He W."/>
            <person name="Dai G."/>
            <person name="Sun C."/>
            <person name="Schmutz J."/>
            <person name="Leebens-Mack J.H."/>
            <person name="Li F.W."/>
            <person name="Wang L."/>
        </authorList>
    </citation>
    <scope>NUCLEOTIDE SEQUENCE [LARGE SCALE GENOMIC DNA]</scope>
    <source>
        <strain evidence="2">cv. PW_Plant_1</strain>
    </source>
</reference>
<proteinExistence type="predicted"/>
<comment type="caution">
    <text evidence="1">The sequence shown here is derived from an EMBL/GenBank/DDBJ whole genome shotgun (WGS) entry which is preliminary data.</text>
</comment>
<evidence type="ECO:0000313" key="2">
    <source>
        <dbReference type="Proteomes" id="UP001162992"/>
    </source>
</evidence>
<protein>
    <submittedName>
        <fullName evidence="1">Uncharacterized protein</fullName>
    </submittedName>
</protein>
<dbReference type="EMBL" id="CM055097">
    <property type="protein sequence ID" value="KAJ7552083.1"/>
    <property type="molecule type" value="Genomic_DNA"/>
</dbReference>
<name>A0ACC2DD15_DIPCM</name>
<evidence type="ECO:0000313" key="1">
    <source>
        <dbReference type="EMBL" id="KAJ7552083.1"/>
    </source>
</evidence>
<sequence>MASNSMIRLSNHPISCSRSSSQLTSVIGGPSQNCKHCGWVYCSKTKLRSWNLSSGSTRWSNGVKEPQQLSLLRIPQRAFSYKALKNTSREQVKGGDLEGFMRHVRLCNRDNDKRAVFLPFSVEEIIVGYIHPWFMKHLVDFPNVFTIHGEEAARNNMKKPPTIQQRSITLHHDLISKEERTTAVGEALEALRQKGIIPGWRNEMYPVVSSFGGALLFSMERSAVPFFGIKAYGVHMNGYVIQDGQKSLWIARRSKTKQTFPGLLDHLVAGGQPVGLTCKRNLIKECEEEAGIPENIAQRAIPVGAVSYEDINGQVLKRDVLFCYDLELPVDFQPYNKDGEVERFTLVPIAEVENIIWNTTSFKSNCVLVILDFLFRHGYIEPERKGYLQLFQSLRSGECL</sequence>
<gene>
    <name evidence="1" type="ORF">O6H91_06G041200</name>
</gene>
<accession>A0ACC2DD15</accession>
<dbReference type="Proteomes" id="UP001162992">
    <property type="component" value="Chromosome 6"/>
</dbReference>